<dbReference type="RefSeq" id="WP_090363661.1">
    <property type="nucleotide sequence ID" value="NZ_FNEM01000004.1"/>
</dbReference>
<keyword evidence="2" id="KW-0645">Protease</keyword>
<dbReference type="Pfam" id="PF12146">
    <property type="entry name" value="Hydrolase_4"/>
    <property type="match status" value="1"/>
</dbReference>
<sequence>MQHSQGSDYLDYRSGRLHLKVLTPHQVHKGVVLMVHGAMSNGRVFYSDRGKGLGCYLADQGYLVYVLDCYGHGQSHPPLAHKESHGQYEIISEQLPLVQQRLCQRHGGAVHWIGHSWGGVLMIATLARYPKMLSQVQTLSLFASKRTVRSWSSERLLKIELAWKRLFPWLGEKLGYLPLQRLRVGMDDQSTRFLLDSLPWISHRHWLDERDGFDYGEAARSLVEQGCWPVTWFVAGAGDRALGNPRDVHDLMLECGLEGRAQYQVIGRSQGFRRDYDHAGLLTHRDAAAELFPNVLSWLQQPRWAGDIAAETRG</sequence>
<dbReference type="InterPro" id="IPR029058">
    <property type="entry name" value="AB_hydrolase_fold"/>
</dbReference>
<evidence type="ECO:0000313" key="3">
    <source>
        <dbReference type="Proteomes" id="UP000199527"/>
    </source>
</evidence>
<keyword evidence="2" id="KW-0378">Hydrolase</keyword>
<proteinExistence type="predicted"/>
<gene>
    <name evidence="2" type="ORF">SAMN04488540_10465</name>
</gene>
<evidence type="ECO:0000259" key="1">
    <source>
        <dbReference type="Pfam" id="PF12146"/>
    </source>
</evidence>
<dbReference type="Proteomes" id="UP000199527">
    <property type="component" value="Unassembled WGS sequence"/>
</dbReference>
<organism evidence="2 3">
    <name type="scientific">Ferrimonas sediminum</name>
    <dbReference type="NCBI Taxonomy" id="718193"/>
    <lineage>
        <taxon>Bacteria</taxon>
        <taxon>Pseudomonadati</taxon>
        <taxon>Pseudomonadota</taxon>
        <taxon>Gammaproteobacteria</taxon>
        <taxon>Alteromonadales</taxon>
        <taxon>Ferrimonadaceae</taxon>
        <taxon>Ferrimonas</taxon>
    </lineage>
</organism>
<dbReference type="SUPFAM" id="SSF53474">
    <property type="entry name" value="alpha/beta-Hydrolases"/>
    <property type="match status" value="1"/>
</dbReference>
<dbReference type="AlphaFoldDB" id="A0A1G8PSW5"/>
<dbReference type="OrthoDB" id="5758827at2"/>
<name>A0A1G8PSW5_9GAMM</name>
<dbReference type="GO" id="GO:0004177">
    <property type="term" value="F:aminopeptidase activity"/>
    <property type="evidence" value="ECO:0007669"/>
    <property type="project" value="UniProtKB-KW"/>
</dbReference>
<feature type="domain" description="Serine aminopeptidase S33" evidence="1">
    <location>
        <begin position="28"/>
        <end position="151"/>
    </location>
</feature>
<evidence type="ECO:0000313" key="2">
    <source>
        <dbReference type="EMBL" id="SDI95366.1"/>
    </source>
</evidence>
<dbReference type="InterPro" id="IPR022742">
    <property type="entry name" value="Hydrolase_4"/>
</dbReference>
<dbReference type="EMBL" id="FNEM01000004">
    <property type="protein sequence ID" value="SDI95366.1"/>
    <property type="molecule type" value="Genomic_DNA"/>
</dbReference>
<accession>A0A1G8PSW5</accession>
<dbReference type="PANTHER" id="PTHR11005">
    <property type="entry name" value="LYSOSOMAL ACID LIPASE-RELATED"/>
    <property type="match status" value="1"/>
</dbReference>
<keyword evidence="3" id="KW-1185">Reference proteome</keyword>
<protein>
    <submittedName>
        <fullName evidence="2">Serine aminopeptidase, S33</fullName>
    </submittedName>
</protein>
<reference evidence="3" key="1">
    <citation type="submission" date="2016-10" db="EMBL/GenBank/DDBJ databases">
        <authorList>
            <person name="Varghese N."/>
            <person name="Submissions S."/>
        </authorList>
    </citation>
    <scope>NUCLEOTIDE SEQUENCE [LARGE SCALE GENOMIC DNA]</scope>
    <source>
        <strain evidence="3">DSM 23317</strain>
    </source>
</reference>
<dbReference type="Gene3D" id="3.40.50.1820">
    <property type="entry name" value="alpha/beta hydrolase"/>
    <property type="match status" value="1"/>
</dbReference>
<keyword evidence="2" id="KW-0031">Aminopeptidase</keyword>